<dbReference type="Gene3D" id="3.60.10.10">
    <property type="entry name" value="Endonuclease/exonuclease/phosphatase"/>
    <property type="match status" value="1"/>
</dbReference>
<evidence type="ECO:0000259" key="2">
    <source>
        <dbReference type="Pfam" id="PF03372"/>
    </source>
</evidence>
<keyword evidence="1" id="KW-0812">Transmembrane</keyword>
<keyword evidence="1" id="KW-0472">Membrane</keyword>
<keyword evidence="4" id="KW-1185">Reference proteome</keyword>
<accession>A0A5B1CKD6</accession>
<dbReference type="AlphaFoldDB" id="A0A5B1CKD6"/>
<feature type="transmembrane region" description="Helical" evidence="1">
    <location>
        <begin position="87"/>
        <end position="104"/>
    </location>
</feature>
<comment type="caution">
    <text evidence="3">The sequence shown here is derived from an EMBL/GenBank/DDBJ whole genome shotgun (WGS) entry which is preliminary data.</text>
</comment>
<dbReference type="Pfam" id="PF03372">
    <property type="entry name" value="Exo_endo_phos"/>
    <property type="match status" value="1"/>
</dbReference>
<dbReference type="InterPro" id="IPR005135">
    <property type="entry name" value="Endo/exonuclease/phosphatase"/>
</dbReference>
<dbReference type="Proteomes" id="UP000322699">
    <property type="component" value="Unassembled WGS sequence"/>
</dbReference>
<keyword evidence="3" id="KW-0255">Endonuclease</keyword>
<dbReference type="GO" id="GO:0004519">
    <property type="term" value="F:endonuclease activity"/>
    <property type="evidence" value="ECO:0007669"/>
    <property type="project" value="UniProtKB-KW"/>
</dbReference>
<keyword evidence="3" id="KW-0378">Hydrolase</keyword>
<evidence type="ECO:0000313" key="4">
    <source>
        <dbReference type="Proteomes" id="UP000322699"/>
    </source>
</evidence>
<keyword evidence="3" id="KW-0540">Nuclease</keyword>
<name>A0A5B1CKD6_9BACT</name>
<organism evidence="3 4">
    <name type="scientific">Rubripirellula obstinata</name>
    <dbReference type="NCBI Taxonomy" id="406547"/>
    <lineage>
        <taxon>Bacteria</taxon>
        <taxon>Pseudomonadati</taxon>
        <taxon>Planctomycetota</taxon>
        <taxon>Planctomycetia</taxon>
        <taxon>Pirellulales</taxon>
        <taxon>Pirellulaceae</taxon>
        <taxon>Rubripirellula</taxon>
    </lineage>
</organism>
<gene>
    <name evidence="3" type="ORF">LF1_35690</name>
</gene>
<proteinExistence type="predicted"/>
<protein>
    <submittedName>
        <fullName evidence="3">Endonuclease/Exonuclease/phosphatase family protein</fullName>
    </submittedName>
</protein>
<dbReference type="SUPFAM" id="SSF56219">
    <property type="entry name" value="DNase I-like"/>
    <property type="match status" value="1"/>
</dbReference>
<feature type="transmembrane region" description="Helical" evidence="1">
    <location>
        <begin position="28"/>
        <end position="48"/>
    </location>
</feature>
<evidence type="ECO:0000256" key="1">
    <source>
        <dbReference type="SAM" id="Phobius"/>
    </source>
</evidence>
<feature type="domain" description="Endonuclease/exonuclease/phosphatase" evidence="2">
    <location>
        <begin position="124"/>
        <end position="341"/>
    </location>
</feature>
<dbReference type="OrthoDB" id="209281at2"/>
<dbReference type="EMBL" id="VRLW01000001">
    <property type="protein sequence ID" value="KAA1261026.1"/>
    <property type="molecule type" value="Genomic_DNA"/>
</dbReference>
<keyword evidence="1" id="KW-1133">Transmembrane helix</keyword>
<feature type="transmembrane region" description="Helical" evidence="1">
    <location>
        <begin position="54"/>
        <end position="75"/>
    </location>
</feature>
<dbReference type="InterPro" id="IPR036691">
    <property type="entry name" value="Endo/exonu/phosph_ase_sf"/>
</dbReference>
<evidence type="ECO:0000313" key="3">
    <source>
        <dbReference type="EMBL" id="KAA1261026.1"/>
    </source>
</evidence>
<keyword evidence="3" id="KW-0269">Exonuclease</keyword>
<reference evidence="3 4" key="1">
    <citation type="submission" date="2019-08" db="EMBL/GenBank/DDBJ databases">
        <title>Deep-cultivation of Planctomycetes and their phenomic and genomic characterization uncovers novel biology.</title>
        <authorList>
            <person name="Wiegand S."/>
            <person name="Jogler M."/>
            <person name="Boedeker C."/>
            <person name="Pinto D."/>
            <person name="Vollmers J."/>
            <person name="Rivas-Marin E."/>
            <person name="Kohn T."/>
            <person name="Peeters S.H."/>
            <person name="Heuer A."/>
            <person name="Rast P."/>
            <person name="Oberbeckmann S."/>
            <person name="Bunk B."/>
            <person name="Jeske O."/>
            <person name="Meyerdierks A."/>
            <person name="Storesund J.E."/>
            <person name="Kallscheuer N."/>
            <person name="Luecker S."/>
            <person name="Lage O.M."/>
            <person name="Pohl T."/>
            <person name="Merkel B.J."/>
            <person name="Hornburger P."/>
            <person name="Mueller R.-W."/>
            <person name="Bruemmer F."/>
            <person name="Labrenz M."/>
            <person name="Spormann A.M."/>
            <person name="Op Den Camp H."/>
            <person name="Overmann J."/>
            <person name="Amann R."/>
            <person name="Jetten M.S.M."/>
            <person name="Mascher T."/>
            <person name="Medema M.H."/>
            <person name="Devos D.P."/>
            <person name="Kaster A.-K."/>
            <person name="Ovreas L."/>
            <person name="Rohde M."/>
            <person name="Galperin M.Y."/>
            <person name="Jogler C."/>
        </authorList>
    </citation>
    <scope>NUCLEOTIDE SEQUENCE [LARGE SCALE GENOMIC DNA]</scope>
    <source>
        <strain evidence="3 4">LF1</strain>
    </source>
</reference>
<dbReference type="GO" id="GO:0004527">
    <property type="term" value="F:exonuclease activity"/>
    <property type="evidence" value="ECO:0007669"/>
    <property type="project" value="UniProtKB-KW"/>
</dbReference>
<sequence>MLGTKNSSMRSRLNTCSKDSQVSWKPKLILLLAWVYLLALLTITYFMWSRFNGHWLLTLFLFSPRWAVALPLAILLPATLWFRPRLAWFYAVHCAVIVFAVLGFELRGFQKLDDAAMKTPVHVLTCNIGGGTLDEEALVALVRERKINIVLLQECLPRTAKSFYAKLQWNYKHQHSLAIGSSMELSDHQMVNRPLRRHARPPVALDCQVRLPDGEEARFVSVHLPTFRPALRKMQEFDFINGPKAMQKQGQAYRSIVQRLRDHLATIEIPTVLAGDFNVPIESTYYQDYWASMTNAYSEKGLGLGYTKFTRLHGIRIDHVLVDECWQVLSTQVGPHLGGDHRPVITKLVKISSVEK</sequence>